<reference evidence="6" key="2">
    <citation type="submission" date="2025-08" db="UniProtKB">
        <authorList>
            <consortium name="RefSeq"/>
        </authorList>
    </citation>
    <scope>IDENTIFICATION</scope>
</reference>
<dbReference type="PANTHER" id="PTHR45648:SF56">
    <property type="entry name" value="GDSL ESTERASE_LIPASE"/>
    <property type="match status" value="1"/>
</dbReference>
<dbReference type="AlphaFoldDB" id="A0AB32W5F5"/>
<keyword evidence="3" id="KW-0442">Lipid degradation</keyword>
<evidence type="ECO:0000256" key="1">
    <source>
        <dbReference type="ARBA" id="ARBA00008668"/>
    </source>
</evidence>
<dbReference type="Proteomes" id="UP000694886">
    <property type="component" value="Chromosome 4"/>
</dbReference>
<dbReference type="GeneID" id="18603663"/>
<comment type="similarity">
    <text evidence="1">Belongs to the 'GDSL' lipolytic enzyme family.</text>
</comment>
<accession>A0AB32W5F5</accession>
<proteinExistence type="inferred from homology"/>
<dbReference type="RefSeq" id="XP_017974632.1">
    <property type="nucleotide sequence ID" value="XM_018119143.1"/>
</dbReference>
<name>A0AB32W5F5_THECC</name>
<evidence type="ECO:0000313" key="5">
    <source>
        <dbReference type="Proteomes" id="UP000694886"/>
    </source>
</evidence>
<evidence type="ECO:0000256" key="2">
    <source>
        <dbReference type="ARBA" id="ARBA00022801"/>
    </source>
</evidence>
<dbReference type="InterPro" id="IPR036514">
    <property type="entry name" value="SGNH_hydro_sf"/>
</dbReference>
<protein>
    <submittedName>
        <fullName evidence="6">GDSL esterase/lipase At4g16230</fullName>
    </submittedName>
</protein>
<gene>
    <name evidence="6" type="primary">LOC18603663</name>
</gene>
<dbReference type="CDD" id="cd01837">
    <property type="entry name" value="SGNH_plant_lipase_like"/>
    <property type="match status" value="1"/>
</dbReference>
<dbReference type="InterPro" id="IPR051058">
    <property type="entry name" value="GDSL_Est/Lipase"/>
</dbReference>
<organism evidence="5 6">
    <name type="scientific">Theobroma cacao</name>
    <name type="common">Cacao</name>
    <name type="synonym">Cocoa</name>
    <dbReference type="NCBI Taxonomy" id="3641"/>
    <lineage>
        <taxon>Eukaryota</taxon>
        <taxon>Viridiplantae</taxon>
        <taxon>Streptophyta</taxon>
        <taxon>Embryophyta</taxon>
        <taxon>Tracheophyta</taxon>
        <taxon>Spermatophyta</taxon>
        <taxon>Magnoliopsida</taxon>
        <taxon>eudicotyledons</taxon>
        <taxon>Gunneridae</taxon>
        <taxon>Pentapetalae</taxon>
        <taxon>rosids</taxon>
        <taxon>malvids</taxon>
        <taxon>Malvales</taxon>
        <taxon>Malvaceae</taxon>
        <taxon>Byttnerioideae</taxon>
        <taxon>Theobroma</taxon>
    </lineage>
</organism>
<dbReference type="SUPFAM" id="SSF52266">
    <property type="entry name" value="SGNH hydrolase"/>
    <property type="match status" value="1"/>
</dbReference>
<dbReference type="PANTHER" id="PTHR45648">
    <property type="entry name" value="GDSL LIPASE/ACYLHYDROLASE FAMILY PROTEIN (AFU_ORTHOLOGUE AFUA_4G14700)"/>
    <property type="match status" value="1"/>
</dbReference>
<dbReference type="Gramene" id="Tc04v2_t024850.1">
    <property type="protein sequence ID" value="Tc04v2_p024850.1"/>
    <property type="gene ID" value="Tc04v2_g024850"/>
</dbReference>
<dbReference type="Gene3D" id="3.40.50.1110">
    <property type="entry name" value="SGNH hydrolase"/>
    <property type="match status" value="1"/>
</dbReference>
<dbReference type="KEGG" id="tcc:18603663"/>
<keyword evidence="2" id="KW-0378">Hydrolase</keyword>
<dbReference type="Pfam" id="PF00657">
    <property type="entry name" value="Lipase_GDSL"/>
    <property type="match status" value="1"/>
</dbReference>
<evidence type="ECO:0000256" key="3">
    <source>
        <dbReference type="ARBA" id="ARBA00022963"/>
    </source>
</evidence>
<dbReference type="GO" id="GO:0016042">
    <property type="term" value="P:lipid catabolic process"/>
    <property type="evidence" value="ECO:0007669"/>
    <property type="project" value="UniProtKB-KW"/>
</dbReference>
<evidence type="ECO:0000256" key="4">
    <source>
        <dbReference type="ARBA" id="ARBA00023098"/>
    </source>
</evidence>
<evidence type="ECO:0000313" key="6">
    <source>
        <dbReference type="RefSeq" id="XP_017974632.1"/>
    </source>
</evidence>
<dbReference type="InterPro" id="IPR035669">
    <property type="entry name" value="SGNH_plant_lipase-like"/>
</dbReference>
<dbReference type="InterPro" id="IPR001087">
    <property type="entry name" value="GDSL"/>
</dbReference>
<reference evidence="5" key="1">
    <citation type="journal article" date="1997" name="Nucleic Acids Res.">
        <title>tRNAscan-SE: a program for improved detection of transfer RNA genes in genomic sequence.</title>
        <authorList>
            <person name="Lowe T.M."/>
            <person name="Eddy S.R."/>
        </authorList>
    </citation>
    <scope>NUCLEOTIDE SEQUENCE [LARGE SCALE GENOMIC DNA]</scope>
    <source>
        <strain evidence="5">r\B97-61/B2</strain>
    </source>
</reference>
<dbReference type="GO" id="GO:0016788">
    <property type="term" value="F:hydrolase activity, acting on ester bonds"/>
    <property type="evidence" value="ECO:0007669"/>
    <property type="project" value="InterPro"/>
</dbReference>
<sequence length="360" mass="39984">MLFIFEVMFQISAAFLFLFDITLAKNIAAIFVFGDSMVDVGNNNYIKTIAKAAFPNGIDFGLRGSSGRFTNGRTVIDILEYNLGVKNFTPPYLAPTTTGDMVLKGVNYASSGSGILKNTGTVWGGHISFDEQISNFEETKKTIVSRIGRREAKRLLMHQALFMVVTGANDFLIGQQMTSLQNLSSQEAYLNILTSKFKSQLTRIYHLEARKIVVTNIPRIGCSPYERDTYPDVKGCVASLNQPIKSYNSGLKSLLMDLTANLTGSTYVYADIHAMLEDILQNYKSYGFQNADSACCHSAGAHGGLVPCFWLSKLCSNRTKYVFWDAFHLTETSNIIAARYMMDGGLSYMSPMNIRQLVYS</sequence>
<keyword evidence="4" id="KW-0443">Lipid metabolism</keyword>